<dbReference type="EMBL" id="CATOUU010000884">
    <property type="protein sequence ID" value="CAI9957179.1"/>
    <property type="molecule type" value="Genomic_DNA"/>
</dbReference>
<proteinExistence type="predicted"/>
<keyword evidence="1" id="KW-0472">Membrane</keyword>
<sequence>MRLQQQFTYGNLGPVTSYIPYLIQKIKHNIGTLFNLQCSSYNCIVYYYLTLSFTPLILFYLDIWCEYPAKNAVCDFWCFSVTNMGQLQIMNVLNSHGLLESEWIIEAAKMEQILMEVVDSAQ</sequence>
<evidence type="ECO:0000256" key="1">
    <source>
        <dbReference type="SAM" id="Phobius"/>
    </source>
</evidence>
<evidence type="ECO:0000313" key="4">
    <source>
        <dbReference type="Proteomes" id="UP001642409"/>
    </source>
</evidence>
<gene>
    <name evidence="3" type="ORF">HINF_LOCUS23445</name>
    <name evidence="2" type="ORF">HINF_LOCUS44824</name>
</gene>
<dbReference type="EMBL" id="CAXDID020000067">
    <property type="protein sequence ID" value="CAL6012735.1"/>
    <property type="molecule type" value="Genomic_DNA"/>
</dbReference>
<comment type="caution">
    <text evidence="2">The sequence shown here is derived from an EMBL/GenBank/DDBJ whole genome shotgun (WGS) entry which is preliminary data.</text>
</comment>
<reference evidence="3 4" key="2">
    <citation type="submission" date="2024-07" db="EMBL/GenBank/DDBJ databases">
        <authorList>
            <person name="Akdeniz Z."/>
        </authorList>
    </citation>
    <scope>NUCLEOTIDE SEQUENCE [LARGE SCALE GENOMIC DNA]</scope>
</reference>
<evidence type="ECO:0000313" key="2">
    <source>
        <dbReference type="EMBL" id="CAI9957179.1"/>
    </source>
</evidence>
<accession>A0AA86QDB3</accession>
<keyword evidence="1" id="KW-0812">Transmembrane</keyword>
<feature type="transmembrane region" description="Helical" evidence="1">
    <location>
        <begin position="44"/>
        <end position="61"/>
    </location>
</feature>
<dbReference type="Proteomes" id="UP001642409">
    <property type="component" value="Unassembled WGS sequence"/>
</dbReference>
<organism evidence="2">
    <name type="scientific">Hexamita inflata</name>
    <dbReference type="NCBI Taxonomy" id="28002"/>
    <lineage>
        <taxon>Eukaryota</taxon>
        <taxon>Metamonada</taxon>
        <taxon>Diplomonadida</taxon>
        <taxon>Hexamitidae</taxon>
        <taxon>Hexamitinae</taxon>
        <taxon>Hexamita</taxon>
    </lineage>
</organism>
<keyword evidence="1" id="KW-1133">Transmembrane helix</keyword>
<dbReference type="AlphaFoldDB" id="A0AA86QDB3"/>
<keyword evidence="4" id="KW-1185">Reference proteome</keyword>
<name>A0AA86QDB3_9EUKA</name>
<protein>
    <submittedName>
        <fullName evidence="2">ABC transporter family protein</fullName>
    </submittedName>
    <submittedName>
        <fullName evidence="3">ABC_transporter family protein</fullName>
    </submittedName>
</protein>
<evidence type="ECO:0000313" key="3">
    <source>
        <dbReference type="EMBL" id="CAL6012735.1"/>
    </source>
</evidence>
<reference evidence="2" key="1">
    <citation type="submission" date="2023-06" db="EMBL/GenBank/DDBJ databases">
        <authorList>
            <person name="Kurt Z."/>
        </authorList>
    </citation>
    <scope>NUCLEOTIDE SEQUENCE</scope>
</reference>